<protein>
    <recommendedName>
        <fullName evidence="5">DUF2802 domain-containing protein</fullName>
    </recommendedName>
</protein>
<keyword evidence="1" id="KW-0175">Coiled coil</keyword>
<keyword evidence="2" id="KW-0812">Transmembrane</keyword>
<keyword evidence="2" id="KW-1133">Transmembrane helix</keyword>
<dbReference type="EMBL" id="MCHY01000008">
    <property type="protein sequence ID" value="RKD24216.1"/>
    <property type="molecule type" value="Genomic_DNA"/>
</dbReference>
<accession>A0A419SJU7</accession>
<dbReference type="Pfam" id="PF19610">
    <property type="entry name" value="DUF6115"/>
    <property type="match status" value="1"/>
</dbReference>
<keyword evidence="2" id="KW-0472">Membrane</keyword>
<dbReference type="OrthoDB" id="1682562at2"/>
<reference evidence="3 4" key="1">
    <citation type="submission" date="2016-08" db="EMBL/GenBank/DDBJ databases">
        <title>Novel Firmicute Genomes.</title>
        <authorList>
            <person name="Poppleton D.I."/>
            <person name="Gribaldo S."/>
        </authorList>
    </citation>
    <scope>NUCLEOTIDE SEQUENCE [LARGE SCALE GENOMIC DNA]</scope>
    <source>
        <strain evidence="3 4">RAOx-1</strain>
    </source>
</reference>
<sequence>MQGGEVYFYVMMLGLIFVGLAMIYKPKQKAVEEEQDNANTLRLVSETNLKMEQQFRALSAQIVELQVELEQLRSQAVNTDNEDETTNGQQLGLERRYADVFQLAKQGLPKEEIAKQLEMGTGEVELIMQLNQLTDSAQSTEKVVRGERRRRG</sequence>
<keyword evidence="4" id="KW-1185">Reference proteome</keyword>
<dbReference type="Proteomes" id="UP000284219">
    <property type="component" value="Unassembled WGS sequence"/>
</dbReference>
<dbReference type="AlphaFoldDB" id="A0A419SJU7"/>
<organism evidence="3 4">
    <name type="scientific">Ammoniphilus oxalaticus</name>
    <dbReference type="NCBI Taxonomy" id="66863"/>
    <lineage>
        <taxon>Bacteria</taxon>
        <taxon>Bacillati</taxon>
        <taxon>Bacillota</taxon>
        <taxon>Bacilli</taxon>
        <taxon>Bacillales</taxon>
        <taxon>Paenibacillaceae</taxon>
        <taxon>Aneurinibacillus group</taxon>
        <taxon>Ammoniphilus</taxon>
    </lineage>
</organism>
<evidence type="ECO:0000256" key="2">
    <source>
        <dbReference type="SAM" id="Phobius"/>
    </source>
</evidence>
<feature type="coiled-coil region" evidence="1">
    <location>
        <begin position="48"/>
        <end position="82"/>
    </location>
</feature>
<proteinExistence type="predicted"/>
<evidence type="ECO:0000313" key="3">
    <source>
        <dbReference type="EMBL" id="RKD24216.1"/>
    </source>
</evidence>
<evidence type="ECO:0000313" key="4">
    <source>
        <dbReference type="Proteomes" id="UP000284219"/>
    </source>
</evidence>
<evidence type="ECO:0008006" key="5">
    <source>
        <dbReference type="Google" id="ProtNLM"/>
    </source>
</evidence>
<feature type="transmembrane region" description="Helical" evidence="2">
    <location>
        <begin position="6"/>
        <end position="24"/>
    </location>
</feature>
<dbReference type="InterPro" id="IPR046118">
    <property type="entry name" value="DUF6115"/>
</dbReference>
<name>A0A419SJU7_9BACL</name>
<comment type="caution">
    <text evidence="3">The sequence shown here is derived from an EMBL/GenBank/DDBJ whole genome shotgun (WGS) entry which is preliminary data.</text>
</comment>
<evidence type="ECO:0000256" key="1">
    <source>
        <dbReference type="SAM" id="Coils"/>
    </source>
</evidence>
<gene>
    <name evidence="3" type="ORF">BEP19_07370</name>
</gene>
<dbReference type="RefSeq" id="WP_120189481.1">
    <property type="nucleotide sequence ID" value="NZ_MCHY01000008.1"/>
</dbReference>